<dbReference type="Proteomes" id="UP000297245">
    <property type="component" value="Unassembled WGS sequence"/>
</dbReference>
<reference evidence="2 3" key="1">
    <citation type="journal article" date="2019" name="Nat. Ecol. Evol.">
        <title>Megaphylogeny resolves global patterns of mushroom evolution.</title>
        <authorList>
            <person name="Varga T."/>
            <person name="Krizsan K."/>
            <person name="Foldi C."/>
            <person name="Dima B."/>
            <person name="Sanchez-Garcia M."/>
            <person name="Sanchez-Ramirez S."/>
            <person name="Szollosi G.J."/>
            <person name="Szarkandi J.G."/>
            <person name="Papp V."/>
            <person name="Albert L."/>
            <person name="Andreopoulos W."/>
            <person name="Angelini C."/>
            <person name="Antonin V."/>
            <person name="Barry K.W."/>
            <person name="Bougher N.L."/>
            <person name="Buchanan P."/>
            <person name="Buyck B."/>
            <person name="Bense V."/>
            <person name="Catcheside P."/>
            <person name="Chovatia M."/>
            <person name="Cooper J."/>
            <person name="Damon W."/>
            <person name="Desjardin D."/>
            <person name="Finy P."/>
            <person name="Geml J."/>
            <person name="Haridas S."/>
            <person name="Hughes K."/>
            <person name="Justo A."/>
            <person name="Karasinski D."/>
            <person name="Kautmanova I."/>
            <person name="Kiss B."/>
            <person name="Kocsube S."/>
            <person name="Kotiranta H."/>
            <person name="LaButti K.M."/>
            <person name="Lechner B.E."/>
            <person name="Liimatainen K."/>
            <person name="Lipzen A."/>
            <person name="Lukacs Z."/>
            <person name="Mihaltcheva S."/>
            <person name="Morgado L.N."/>
            <person name="Niskanen T."/>
            <person name="Noordeloos M.E."/>
            <person name="Ohm R.A."/>
            <person name="Ortiz-Santana B."/>
            <person name="Ovrebo C."/>
            <person name="Racz N."/>
            <person name="Riley R."/>
            <person name="Savchenko A."/>
            <person name="Shiryaev A."/>
            <person name="Soop K."/>
            <person name="Spirin V."/>
            <person name="Szebenyi C."/>
            <person name="Tomsovsky M."/>
            <person name="Tulloss R.E."/>
            <person name="Uehling J."/>
            <person name="Grigoriev I.V."/>
            <person name="Vagvolgyi C."/>
            <person name="Papp T."/>
            <person name="Martin F.M."/>
            <person name="Miettinen O."/>
            <person name="Hibbett D.S."/>
            <person name="Nagy L.G."/>
        </authorList>
    </citation>
    <scope>NUCLEOTIDE SEQUENCE [LARGE SCALE GENOMIC DNA]</scope>
    <source>
        <strain evidence="2 3">CBS 962.96</strain>
    </source>
</reference>
<name>A0A4S8LT20_DENBC</name>
<dbReference type="AlphaFoldDB" id="A0A4S8LT20"/>
<evidence type="ECO:0000256" key="1">
    <source>
        <dbReference type="SAM" id="MobiDB-lite"/>
    </source>
</evidence>
<evidence type="ECO:0000313" key="3">
    <source>
        <dbReference type="Proteomes" id="UP000297245"/>
    </source>
</evidence>
<sequence>MSDNSPSKPVSFLKELSEDAQDLSHLLTKKKSPKIIEAQAKLILDQLVFMTPTDITACSNSESASSAIDKAITLVNAATNVSGVGHFNHLKKAQDIVQSIRRDHLKLRKRTIKSKQVVEDDEDASREEDVEVVEKVAASASD</sequence>
<proteinExistence type="predicted"/>
<feature type="compositionally biased region" description="Acidic residues" evidence="1">
    <location>
        <begin position="119"/>
        <end position="131"/>
    </location>
</feature>
<accession>A0A4S8LT20</accession>
<gene>
    <name evidence="2" type="ORF">K435DRAFT_800307</name>
</gene>
<organism evidence="2 3">
    <name type="scientific">Dendrothele bispora (strain CBS 962.96)</name>
    <dbReference type="NCBI Taxonomy" id="1314807"/>
    <lineage>
        <taxon>Eukaryota</taxon>
        <taxon>Fungi</taxon>
        <taxon>Dikarya</taxon>
        <taxon>Basidiomycota</taxon>
        <taxon>Agaricomycotina</taxon>
        <taxon>Agaricomycetes</taxon>
        <taxon>Agaricomycetidae</taxon>
        <taxon>Agaricales</taxon>
        <taxon>Agaricales incertae sedis</taxon>
        <taxon>Dendrothele</taxon>
    </lineage>
</organism>
<keyword evidence="3" id="KW-1185">Reference proteome</keyword>
<dbReference type="EMBL" id="ML179272">
    <property type="protein sequence ID" value="THU92634.1"/>
    <property type="molecule type" value="Genomic_DNA"/>
</dbReference>
<feature type="region of interest" description="Disordered" evidence="1">
    <location>
        <begin position="116"/>
        <end position="142"/>
    </location>
</feature>
<protein>
    <submittedName>
        <fullName evidence="2">Uncharacterized protein</fullName>
    </submittedName>
</protein>
<evidence type="ECO:0000313" key="2">
    <source>
        <dbReference type="EMBL" id="THU92634.1"/>
    </source>
</evidence>